<name>A0A382N614_9ZZZZ</name>
<dbReference type="GO" id="GO:0005886">
    <property type="term" value="C:plasma membrane"/>
    <property type="evidence" value="ECO:0007669"/>
    <property type="project" value="TreeGrafter"/>
</dbReference>
<accession>A0A382N614</accession>
<dbReference type="EMBL" id="UINC01098225">
    <property type="protein sequence ID" value="SVC56583.1"/>
    <property type="molecule type" value="Genomic_DNA"/>
</dbReference>
<feature type="non-terminal residue" evidence="3">
    <location>
        <position position="219"/>
    </location>
</feature>
<evidence type="ECO:0000256" key="1">
    <source>
        <dbReference type="SAM" id="MobiDB-lite"/>
    </source>
</evidence>
<dbReference type="PANTHER" id="PTHR40758:SF1">
    <property type="entry name" value="CONSERVED PROTEIN"/>
    <property type="match status" value="1"/>
</dbReference>
<feature type="region of interest" description="Disordered" evidence="1">
    <location>
        <begin position="64"/>
        <end position="99"/>
    </location>
</feature>
<proteinExistence type="predicted"/>
<organism evidence="3">
    <name type="scientific">marine metagenome</name>
    <dbReference type="NCBI Taxonomy" id="408172"/>
    <lineage>
        <taxon>unclassified sequences</taxon>
        <taxon>metagenomes</taxon>
        <taxon>ecological metagenomes</taxon>
    </lineage>
</organism>
<gene>
    <name evidence="3" type="ORF">METZ01_LOCUS309437</name>
</gene>
<evidence type="ECO:0000259" key="2">
    <source>
        <dbReference type="Pfam" id="PF11716"/>
    </source>
</evidence>
<evidence type="ECO:0000313" key="3">
    <source>
        <dbReference type="EMBL" id="SVC56583.1"/>
    </source>
</evidence>
<dbReference type="Pfam" id="PF11716">
    <property type="entry name" value="MDMPI_N"/>
    <property type="match status" value="1"/>
</dbReference>
<dbReference type="PANTHER" id="PTHR40758">
    <property type="entry name" value="CONSERVED PROTEIN"/>
    <property type="match status" value="1"/>
</dbReference>
<dbReference type="NCBIfam" id="TIGR03083">
    <property type="entry name" value="maleylpyruvate isomerase family mycothiol-dependent enzyme"/>
    <property type="match status" value="1"/>
</dbReference>
<dbReference type="AlphaFoldDB" id="A0A382N614"/>
<protein>
    <recommendedName>
        <fullName evidence="2">Mycothiol-dependent maleylpyruvate isomerase metal-binding domain-containing protein</fullName>
    </recommendedName>
</protein>
<feature type="domain" description="Mycothiol-dependent maleylpyruvate isomerase metal-binding" evidence="2">
    <location>
        <begin position="16"/>
        <end position="130"/>
    </location>
</feature>
<reference evidence="3" key="1">
    <citation type="submission" date="2018-05" db="EMBL/GenBank/DDBJ databases">
        <authorList>
            <person name="Lanie J.A."/>
            <person name="Ng W.-L."/>
            <person name="Kazmierczak K.M."/>
            <person name="Andrzejewski T.M."/>
            <person name="Davidsen T.M."/>
            <person name="Wayne K.J."/>
            <person name="Tettelin H."/>
            <person name="Glass J.I."/>
            <person name="Rusch D."/>
            <person name="Podicherti R."/>
            <person name="Tsui H.-C.T."/>
            <person name="Winkler M.E."/>
        </authorList>
    </citation>
    <scope>NUCLEOTIDE SEQUENCE</scope>
</reference>
<dbReference type="InterPro" id="IPR024344">
    <property type="entry name" value="MDMPI_metal-binding"/>
</dbReference>
<sequence>MISPMDHRLSNDAYLAHLATDGRALIAAVGAAPDAQVAACPEWTNTGLAEHVAMVWNFAMAQVESGDESGPQRPSPDPDESMPDLLDRTVATLGDGDPDAPAWNWAGDLRAGWWCRRMAHETSVHRWDAQEAAETTGPIDADLAVDGIDELIEVGLRSRSRGGGSIEYPEGSLHLHRTDGDGEWLLTTVDGELVATFEHARGDAAARGTASDLLLYLWG</sequence>
<dbReference type="GO" id="GO:0046872">
    <property type="term" value="F:metal ion binding"/>
    <property type="evidence" value="ECO:0007669"/>
    <property type="project" value="InterPro"/>
</dbReference>
<dbReference type="InterPro" id="IPR017517">
    <property type="entry name" value="Maleyloyr_isom"/>
</dbReference>